<evidence type="ECO:0000313" key="2">
    <source>
        <dbReference type="EMBL" id="KAK7532113.1"/>
    </source>
</evidence>
<proteinExistence type="predicted"/>
<keyword evidence="3" id="KW-1185">Reference proteome</keyword>
<dbReference type="EMBL" id="JBBPEH010000011">
    <property type="protein sequence ID" value="KAK7532113.1"/>
    <property type="molecule type" value="Genomic_DNA"/>
</dbReference>
<organism evidence="2 3">
    <name type="scientific">Phyllosticta citribraziliensis</name>
    <dbReference type="NCBI Taxonomy" id="989973"/>
    <lineage>
        <taxon>Eukaryota</taxon>
        <taxon>Fungi</taxon>
        <taxon>Dikarya</taxon>
        <taxon>Ascomycota</taxon>
        <taxon>Pezizomycotina</taxon>
        <taxon>Dothideomycetes</taxon>
        <taxon>Dothideomycetes incertae sedis</taxon>
        <taxon>Botryosphaeriales</taxon>
        <taxon>Phyllostictaceae</taxon>
        <taxon>Phyllosticta</taxon>
    </lineage>
</organism>
<dbReference type="Proteomes" id="UP001360953">
    <property type="component" value="Unassembled WGS sequence"/>
</dbReference>
<evidence type="ECO:0000313" key="3">
    <source>
        <dbReference type="Proteomes" id="UP001360953"/>
    </source>
</evidence>
<feature type="compositionally biased region" description="Basic and acidic residues" evidence="1">
    <location>
        <begin position="11"/>
        <end position="21"/>
    </location>
</feature>
<sequence>MSTPLEQTSEVAKKTASDESHSATATKEALAQVPPRLINEKLPREVRDKIYDIVIKDELYLGTRKTASDGTWRLTYFHRRPESSWSREEFLERMYARLAFRIRIFDYQNADFQTDDFQFLGVPSPFPYIELSRIQDLILELWLEPAHEHSFEVKGHDGFIREPFSLNYDASGSLKGATLERSESTTSPTTYFDLQKHGIYSDHALPALVDAEKNTALPTRHNSKFGEALHKLLVALGERNELLSLDLRIVLPFRGRRSNGENAPAPQINSSSGVNEFLRPLELLHGMKNVKISVKRSNELYERGQDLATFLRQDAERLMVLLKSDRKGCSLSLDKICHCEECFPSLGGKYRQPEAATKSGPEDEYDEFLVKSHLRDVEFKKRDLSDRDESSTLPDRGDFPVGYEEHASAGNPNTTQITGNATAPHAASSTASGEHWEKYVPELKRDGLLLKNRCAGSRTEDGILLDRLLRIRFSWWSNIKQLAVVSSPLQSPRLVIGSSVCRTSKRAQSTAQAIVVSYNPTSALKVASNGVLGSLIFVNSNQLQSQLKSKRDGCNLSIDTICTCERCFPPLPANKIRSHKAVAPEPDDEYSPGEIDRAIECVEWAKQDLVDQNNSTLPVHGNFPIGHEEDALARHSRFCVGINQHIENDFNCGCPECAIDRGQW</sequence>
<protein>
    <submittedName>
        <fullName evidence="2">Uncharacterized protein</fullName>
    </submittedName>
</protein>
<comment type="caution">
    <text evidence="2">The sequence shown here is derived from an EMBL/GenBank/DDBJ whole genome shotgun (WGS) entry which is preliminary data.</text>
</comment>
<gene>
    <name evidence="2" type="ORF">J3D65DRAFT_606076</name>
</gene>
<feature type="compositionally biased region" description="Basic and acidic residues" evidence="1">
    <location>
        <begin position="385"/>
        <end position="407"/>
    </location>
</feature>
<dbReference type="GeneID" id="92031324"/>
<feature type="region of interest" description="Disordered" evidence="1">
    <location>
        <begin position="1"/>
        <end position="29"/>
    </location>
</feature>
<reference evidence="2 3" key="1">
    <citation type="submission" date="2024-04" db="EMBL/GenBank/DDBJ databases">
        <title>Phyllosticta paracitricarpa is synonymous to the EU quarantine fungus P. citricarpa based on phylogenomic analyses.</title>
        <authorList>
            <consortium name="Lawrence Berkeley National Laboratory"/>
            <person name="Van ingen-buijs V.A."/>
            <person name="Van westerhoven A.C."/>
            <person name="Haridas S."/>
            <person name="Skiadas P."/>
            <person name="Martin F."/>
            <person name="Groenewald J.Z."/>
            <person name="Crous P.W."/>
            <person name="Seidl M.F."/>
        </authorList>
    </citation>
    <scope>NUCLEOTIDE SEQUENCE [LARGE SCALE GENOMIC DNA]</scope>
    <source>
        <strain evidence="2 3">CPC 17464</strain>
    </source>
</reference>
<dbReference type="RefSeq" id="XP_066651781.1">
    <property type="nucleotide sequence ID" value="XM_066798418.1"/>
</dbReference>
<evidence type="ECO:0000256" key="1">
    <source>
        <dbReference type="SAM" id="MobiDB-lite"/>
    </source>
</evidence>
<name>A0ABR1LBW0_9PEZI</name>
<accession>A0ABR1LBW0</accession>
<feature type="compositionally biased region" description="Low complexity" evidence="1">
    <location>
        <begin position="421"/>
        <end position="432"/>
    </location>
</feature>
<feature type="compositionally biased region" description="Polar residues" evidence="1">
    <location>
        <begin position="410"/>
        <end position="420"/>
    </location>
</feature>
<feature type="region of interest" description="Disordered" evidence="1">
    <location>
        <begin position="385"/>
        <end position="434"/>
    </location>
</feature>
<feature type="compositionally biased region" description="Polar residues" evidence="1">
    <location>
        <begin position="1"/>
        <end position="10"/>
    </location>
</feature>